<dbReference type="EMBL" id="PTIS01000003">
    <property type="protein sequence ID" value="PPK48955.1"/>
    <property type="molecule type" value="Genomic_DNA"/>
</dbReference>
<dbReference type="RefSeq" id="WP_242971453.1">
    <property type="nucleotide sequence ID" value="NZ_PTIS01000003.1"/>
</dbReference>
<dbReference type="GO" id="GO:0030288">
    <property type="term" value="C:outer membrane-bounded periplasmic space"/>
    <property type="evidence" value="ECO:0007669"/>
    <property type="project" value="TreeGrafter"/>
</dbReference>
<keyword evidence="1" id="KW-1133">Transmembrane helix</keyword>
<dbReference type="STRING" id="37659.GCA_000703125_02005"/>
<dbReference type="InterPro" id="IPR013486">
    <property type="entry name" value="SpoIID/LytB"/>
</dbReference>
<dbReference type="AlphaFoldDB" id="A0A2S6FZA2"/>
<evidence type="ECO:0000256" key="1">
    <source>
        <dbReference type="SAM" id="Phobius"/>
    </source>
</evidence>
<protein>
    <submittedName>
        <fullName evidence="3">Stage II sporulation protein D</fullName>
    </submittedName>
</protein>
<feature type="domain" description="Sporulation stage II protein D amidase enhancer LytB N-terminal" evidence="2">
    <location>
        <begin position="69"/>
        <end position="172"/>
    </location>
</feature>
<comment type="caution">
    <text evidence="3">The sequence shown here is derived from an EMBL/GenBank/DDBJ whole genome shotgun (WGS) entry which is preliminary data.</text>
</comment>
<organism evidence="3 4">
    <name type="scientific">Clostridium algidicarnis DSM 15099</name>
    <dbReference type="NCBI Taxonomy" id="1121295"/>
    <lineage>
        <taxon>Bacteria</taxon>
        <taxon>Bacillati</taxon>
        <taxon>Bacillota</taxon>
        <taxon>Clostridia</taxon>
        <taxon>Eubacteriales</taxon>
        <taxon>Clostridiaceae</taxon>
        <taxon>Clostridium</taxon>
    </lineage>
</organism>
<dbReference type="InterPro" id="IPR014225">
    <property type="entry name" value="Spore_II_D_firmicutes"/>
</dbReference>
<dbReference type="InterPro" id="IPR051922">
    <property type="entry name" value="Bact_Sporulation_Assoc"/>
</dbReference>
<dbReference type="Pfam" id="PF08486">
    <property type="entry name" value="SpoIID"/>
    <property type="match status" value="1"/>
</dbReference>
<gene>
    <name evidence="3" type="ORF">BD821_10375</name>
</gene>
<keyword evidence="1" id="KW-0472">Membrane</keyword>
<dbReference type="NCBIfam" id="TIGR02870">
    <property type="entry name" value="spore_II_D"/>
    <property type="match status" value="1"/>
</dbReference>
<evidence type="ECO:0000259" key="2">
    <source>
        <dbReference type="Pfam" id="PF08486"/>
    </source>
</evidence>
<evidence type="ECO:0000313" key="3">
    <source>
        <dbReference type="EMBL" id="PPK48955.1"/>
    </source>
</evidence>
<dbReference type="Proteomes" id="UP000239863">
    <property type="component" value="Unassembled WGS sequence"/>
</dbReference>
<sequence>MYKAIRNFDLKKIIICFMLFMLFIVLLPLIIIGFKDNNIKEIKRYQGNENVDYYKNQLDGKDFKNIKVYNKETNKVSEINLEEYIIAVVASEMPANFNEEALKAQAVAARTFAVSKILFNCKEAKGGHICDGIHCQVYVGKDERVKKWGKDKGEEYWNKIKEAVEKTNGEILICEGSLVLNPQYFAVSSGKTENSDEVFTFSQSYLKSVESPGEEIAPKYRSKEIFTYKEFIIKVNEFYKDDYLNSEDLLKEVKILERTEGGAVKNIRLGEHTLTGVEFRKLFNLNSANFNINFEKDKIEIQCVGYGHGVGMSQWGANVMGKDNKTYKEILSHYYKGIEIENINK</sequence>
<feature type="transmembrane region" description="Helical" evidence="1">
    <location>
        <begin position="12"/>
        <end position="34"/>
    </location>
</feature>
<accession>A0A2S6FZA2</accession>
<dbReference type="NCBIfam" id="TIGR02669">
    <property type="entry name" value="SpoIID_LytB"/>
    <property type="match status" value="1"/>
</dbReference>
<reference evidence="3 4" key="1">
    <citation type="submission" date="2018-02" db="EMBL/GenBank/DDBJ databases">
        <title>Genomic Encyclopedia of Archaeal and Bacterial Type Strains, Phase II (KMG-II): from individual species to whole genera.</title>
        <authorList>
            <person name="Goeker M."/>
        </authorList>
    </citation>
    <scope>NUCLEOTIDE SEQUENCE [LARGE SCALE GENOMIC DNA]</scope>
    <source>
        <strain evidence="3 4">DSM 15099</strain>
    </source>
</reference>
<keyword evidence="1" id="KW-0812">Transmembrane</keyword>
<dbReference type="PANTHER" id="PTHR30032:SF4">
    <property type="entry name" value="AMIDASE ENHANCER"/>
    <property type="match status" value="1"/>
</dbReference>
<proteinExistence type="predicted"/>
<dbReference type="InterPro" id="IPR013693">
    <property type="entry name" value="SpoIID/LytB_N"/>
</dbReference>
<evidence type="ECO:0000313" key="4">
    <source>
        <dbReference type="Proteomes" id="UP000239863"/>
    </source>
</evidence>
<name>A0A2S6FZA2_9CLOT</name>
<dbReference type="GO" id="GO:0030435">
    <property type="term" value="P:sporulation resulting in formation of a cellular spore"/>
    <property type="evidence" value="ECO:0007669"/>
    <property type="project" value="InterPro"/>
</dbReference>
<dbReference type="PANTHER" id="PTHR30032">
    <property type="entry name" value="N-ACETYLMURAMOYL-L-ALANINE AMIDASE-RELATED"/>
    <property type="match status" value="1"/>
</dbReference>